<keyword evidence="1 3" id="KW-0732">Signal</keyword>
<dbReference type="PANTHER" id="PTHR30404:SF0">
    <property type="entry name" value="N-ACETYLMURAMOYL-L-ALANINE AMIDASE AMIC"/>
    <property type="match status" value="1"/>
</dbReference>
<proteinExistence type="predicted"/>
<dbReference type="EMBL" id="FJNE01000006">
    <property type="protein sequence ID" value="CZQ97138.1"/>
    <property type="molecule type" value="Genomic_DNA"/>
</dbReference>
<dbReference type="Pfam" id="PF13457">
    <property type="entry name" value="GW"/>
    <property type="match status" value="10"/>
</dbReference>
<evidence type="ECO:0000313" key="6">
    <source>
        <dbReference type="Proteomes" id="UP000242754"/>
    </source>
</evidence>
<dbReference type="Gene3D" id="2.30.30.170">
    <property type="match status" value="10"/>
</dbReference>
<keyword evidence="6" id="KW-1185">Reference proteome</keyword>
<dbReference type="GO" id="GO:0008745">
    <property type="term" value="F:N-acetylmuramoyl-L-alanine amidase activity"/>
    <property type="evidence" value="ECO:0007669"/>
    <property type="project" value="InterPro"/>
</dbReference>
<dbReference type="OrthoDB" id="9763643at2"/>
<evidence type="ECO:0000313" key="5">
    <source>
        <dbReference type="EMBL" id="CZQ97138.1"/>
    </source>
</evidence>
<dbReference type="Gene3D" id="1.10.530.10">
    <property type="match status" value="1"/>
</dbReference>
<dbReference type="PANTHER" id="PTHR30404">
    <property type="entry name" value="N-ACETYLMURAMOYL-L-ALANINE AMIDASE"/>
    <property type="match status" value="1"/>
</dbReference>
<feature type="signal peptide" evidence="3">
    <location>
        <begin position="1"/>
        <end position="33"/>
    </location>
</feature>
<dbReference type="InterPro" id="IPR050695">
    <property type="entry name" value="N-acetylmuramoyl_amidase_3"/>
</dbReference>
<evidence type="ECO:0000259" key="4">
    <source>
        <dbReference type="PROSITE" id="PS51780"/>
    </source>
</evidence>
<dbReference type="SUPFAM" id="SSF82057">
    <property type="entry name" value="Prokaryotic SH3-related domain"/>
    <property type="match status" value="10"/>
</dbReference>
<protein>
    <submittedName>
        <fullName evidence="5">Cell wall hydrolase/autolysin catalytic</fullName>
    </submittedName>
</protein>
<dbReference type="PROSITE" id="PS51780">
    <property type="entry name" value="GW"/>
    <property type="match status" value="1"/>
</dbReference>
<keyword evidence="2 5" id="KW-0378">Hydrolase</keyword>
<evidence type="ECO:0000256" key="3">
    <source>
        <dbReference type="SAM" id="SignalP"/>
    </source>
</evidence>
<feature type="domain" description="GW" evidence="4">
    <location>
        <begin position="857"/>
        <end position="932"/>
    </location>
</feature>
<dbReference type="RefSeq" id="WP_087033653.1">
    <property type="nucleotide sequence ID" value="NZ_FJNE01000006.1"/>
</dbReference>
<dbReference type="SUPFAM" id="SSF53187">
    <property type="entry name" value="Zn-dependent exopeptidases"/>
    <property type="match status" value="1"/>
</dbReference>
<dbReference type="GO" id="GO:0030288">
    <property type="term" value="C:outer membrane-bounded periplasmic space"/>
    <property type="evidence" value="ECO:0007669"/>
    <property type="project" value="TreeGrafter"/>
</dbReference>
<feature type="chain" id="PRO_5007515018" evidence="3">
    <location>
        <begin position="34"/>
        <end position="1124"/>
    </location>
</feature>
<dbReference type="InterPro" id="IPR038200">
    <property type="entry name" value="GW_dom_sf"/>
</dbReference>
<reference evidence="5 6" key="1">
    <citation type="submission" date="2016-02" db="EMBL/GenBank/DDBJ databases">
        <authorList>
            <person name="Wen L."/>
            <person name="He K."/>
            <person name="Yang H."/>
        </authorList>
    </citation>
    <scope>NUCLEOTIDE SEQUENCE [LARGE SCALE GENOMIC DNA]</scope>
    <source>
        <strain evidence="5">Trichococcus palustris</strain>
    </source>
</reference>
<organism evidence="5 6">
    <name type="scientific">Trichococcus palustris</name>
    <dbReference type="NCBI Taxonomy" id="140314"/>
    <lineage>
        <taxon>Bacteria</taxon>
        <taxon>Bacillati</taxon>
        <taxon>Bacillota</taxon>
        <taxon>Bacilli</taxon>
        <taxon>Lactobacillales</taxon>
        <taxon>Carnobacteriaceae</taxon>
        <taxon>Trichococcus</taxon>
    </lineage>
</organism>
<dbReference type="InterPro" id="IPR025987">
    <property type="entry name" value="GW_dom"/>
</dbReference>
<evidence type="ECO:0000256" key="1">
    <source>
        <dbReference type="ARBA" id="ARBA00022729"/>
    </source>
</evidence>
<dbReference type="CDD" id="cd02696">
    <property type="entry name" value="MurNAc-LAA"/>
    <property type="match status" value="1"/>
</dbReference>
<dbReference type="Gene3D" id="3.40.630.40">
    <property type="entry name" value="Zn-dependent exopeptidases"/>
    <property type="match status" value="1"/>
</dbReference>
<name>A0A143YRY1_9LACT</name>
<dbReference type="AlphaFoldDB" id="A0A143YRY1"/>
<gene>
    <name evidence="5" type="ORF">Tpal_2105</name>
</gene>
<accession>A0A143YRY1</accession>
<dbReference type="Pfam" id="PF01520">
    <property type="entry name" value="Amidase_3"/>
    <property type="match status" value="1"/>
</dbReference>
<dbReference type="InterPro" id="IPR002508">
    <property type="entry name" value="MurNAc-LAA_cat"/>
</dbReference>
<sequence length="1124" mass="119650">MEKKKKLALFLACSASILQLVSAMQPLASVAYAAETARSSTLTTGTEPTAVDQTAAVAYIGLIADAAQKATENNPIDASLLIGYSILYTDWGTTLGGQTGNYLPAVGQSGTQQTLADDFRIFADTFYSASKDSLNAAPDRETQSALLESYVKVPGIAQQLAALIAQYNLQTYDLTAAATEAAIAETKPAAAVPTSALSSTVVEPASVPVNYTATIYKVGYSIDTLPWGVPGYQLVATSSDYIGSVVQVTKESLDHAYGYIVSNGTGLGWVDLKALKTAERKAVAYSAYITSGGYEIDSLPWGEPGYALIGYTSAHLGKQVDITFESADGNYKYASSNGKAIGWVDKRAFGLTGTEKVSFLQGPYSIDTLPWGTPGYAYVGAAGDYAGIEVTVKGTTQNGLYALVSKDGKDLGWIDNRAITNMKATPVNYSAYITSGGYEIDSLPWGTPDFTLVGYTSGQLGKQVDVLYESLDGNYKYVSSGGKSIGWVDKRAFGLTGTEKTSFLQGTYSIDTLPWGTPGYAYVGAAGDYAGIEVTVKGTTQNGLYALISKDGKDLGWIDNRAVKDLKVKQVSYSDYITSGGYEIDSLPWGEPGFALIGYTSSQLGKKVDILYESLDGNYKYVNANGKNVGWIDKRAFGLSGTEYSATIQSGSYSIDTLPWGTPGFAYVGASGDYIGAELTVKGTTKNGLYALLFKNGQELGWVDNRAIKPLNVQVVAYSAYISGGQFEIDTLPWGEYGFKAIGSTASLVGVKADISKKTADGNYLYASLNGQALGWIDKRAFGFDAPAYSWYITDGSYSITNLPTGTQGSAYLAAASAYAGKELEVIGQTQDGAQRWVAVNGQPIGWVDARAGRILYSTTTSYTATIGYGGYSIDSLPWGTQGFYSVASSSNYVGQTATVSKISVDGSYVFITIGGKALGWIDKRAFEVHHVVYLDPGHGGTESGATYSGVLEKTLNLEVSNEVKTYLEALGYTVIMTRTTDQTVSLLSRSIAANASAAEIFVSIHHNAMPTNTTVTGVETYYYEYDPNYPSLINAAMHNDPTRILESAQLAAAIHESVVGSTGAVDRGIRSETFSVLRETDIPAVLLELGYMSSPTELQKLTSDSYQTILAKAITSGIVSYFK</sequence>
<dbReference type="Proteomes" id="UP000242754">
    <property type="component" value="Unassembled WGS sequence"/>
</dbReference>
<evidence type="ECO:0000256" key="2">
    <source>
        <dbReference type="ARBA" id="ARBA00022801"/>
    </source>
</evidence>
<dbReference type="GO" id="GO:0009253">
    <property type="term" value="P:peptidoglycan catabolic process"/>
    <property type="evidence" value="ECO:0007669"/>
    <property type="project" value="InterPro"/>
</dbReference>
<dbReference type="STRING" id="140314.SAMN04488076_104144"/>
<dbReference type="SMART" id="SM00646">
    <property type="entry name" value="Ami_3"/>
    <property type="match status" value="1"/>
</dbReference>